<organism evidence="1 2">
    <name type="scientific">Endozoicomonas numazuensis</name>
    <dbReference type="NCBI Taxonomy" id="1137799"/>
    <lineage>
        <taxon>Bacteria</taxon>
        <taxon>Pseudomonadati</taxon>
        <taxon>Pseudomonadota</taxon>
        <taxon>Gammaproteobacteria</taxon>
        <taxon>Oceanospirillales</taxon>
        <taxon>Endozoicomonadaceae</taxon>
        <taxon>Endozoicomonas</taxon>
    </lineage>
</organism>
<gene>
    <name evidence="1" type="ORF">GZ78_04075</name>
</gene>
<comment type="caution">
    <text evidence="1">The sequence shown here is derived from an EMBL/GenBank/DDBJ whole genome shotgun (WGS) entry which is preliminary data.</text>
</comment>
<evidence type="ECO:0000313" key="2">
    <source>
        <dbReference type="Proteomes" id="UP000028073"/>
    </source>
</evidence>
<dbReference type="InterPro" id="IPR021874">
    <property type="entry name" value="Phage_Mu_Gp27"/>
</dbReference>
<protein>
    <recommendedName>
        <fullName evidence="3">Mu-like prophage FluMu protein gp27</fullName>
    </recommendedName>
</protein>
<accession>A0A081NL57</accession>
<dbReference type="Pfam" id="PF11985">
    <property type="entry name" value="Phage_Mu_Gp27"/>
    <property type="match status" value="1"/>
</dbReference>
<proteinExistence type="predicted"/>
<dbReference type="OrthoDB" id="5873478at2"/>
<name>A0A081NL57_9GAMM</name>
<evidence type="ECO:0000313" key="1">
    <source>
        <dbReference type="EMBL" id="KEQ19180.1"/>
    </source>
</evidence>
<dbReference type="AlphaFoldDB" id="A0A081NL57"/>
<dbReference type="EMBL" id="JOKH01000001">
    <property type="protein sequence ID" value="KEQ19180.1"/>
    <property type="molecule type" value="Genomic_DNA"/>
</dbReference>
<dbReference type="STRING" id="1137799.GZ78_04075"/>
<dbReference type="RefSeq" id="WP_034832859.1">
    <property type="nucleotide sequence ID" value="NZ_JOKH01000001.1"/>
</dbReference>
<dbReference type="eggNOG" id="ENOG50312E7">
    <property type="taxonomic scope" value="Bacteria"/>
</dbReference>
<sequence>MTDKKAQTRNRKSRIKLLPKKIKEELDRLIREGRMTQTQILDEVNQLCEAHGENPISQSGMSRYSKEMDEMGQQIRELREVSSVWVAKLGEAPTSDVGKMLLESVRTLAADVIMEMRKDRGKIEPKALNQLALVMQRVEQAAMASHKRETEIRKVFAEEAANTVTDELRGSDGMSEQLENRIREILLGKA</sequence>
<dbReference type="Proteomes" id="UP000028073">
    <property type="component" value="Unassembled WGS sequence"/>
</dbReference>
<evidence type="ECO:0008006" key="3">
    <source>
        <dbReference type="Google" id="ProtNLM"/>
    </source>
</evidence>
<reference evidence="1 2" key="1">
    <citation type="submission" date="2014-06" db="EMBL/GenBank/DDBJ databases">
        <title>Whole Genome Sequences of Three Symbiotic Endozoicomonas Bacteria.</title>
        <authorList>
            <person name="Neave M.J."/>
            <person name="Apprill A."/>
            <person name="Voolstra C.R."/>
        </authorList>
    </citation>
    <scope>NUCLEOTIDE SEQUENCE [LARGE SCALE GENOMIC DNA]</scope>
    <source>
        <strain evidence="1 2">DSM 25634</strain>
    </source>
</reference>
<keyword evidence="2" id="KW-1185">Reference proteome</keyword>